<dbReference type="Proteomes" id="UP001596022">
    <property type="component" value="Unassembled WGS sequence"/>
</dbReference>
<feature type="transmembrane region" description="Helical" evidence="6">
    <location>
        <begin position="154"/>
        <end position="177"/>
    </location>
</feature>
<dbReference type="InterPro" id="IPR018461">
    <property type="entry name" value="Na/H_Antiport_NhaC-like_C"/>
</dbReference>
<feature type="transmembrane region" description="Helical" evidence="6">
    <location>
        <begin position="197"/>
        <end position="220"/>
    </location>
</feature>
<name>A0ABV9GQU7_9BACL</name>
<accession>A0ABV9GQU7</accession>
<keyword evidence="9" id="KW-1185">Reference proteome</keyword>
<sequence length="480" mass="52393">MKRIIGEVGDTMHWLSIIPFFVVIPVAIWTKKVLPALVLGLIVGAYLYHPNLVGGIQSAVTFVVQGLIDKSNIEIIMFLYIFTGLVGIMKHSGGIKGFVKWSSEHVQSKRGALLLIWVSTLGTFSSPTFRMVTMGPIMRALLNKIKMSGEELGYVIETTGTALISLIPIATAFVGYMTSIIDVSLKNQHISGDPYEFYIHSIPFNFFSYAIILIGIYLSFFHHDKKKVNQTDDPENRKQAEAKGWEDCHPVVAKELPARPINLIVPLVIDIVLTLVLTYVSGVKNGYHGWRAFIEADVLTAMLVALIIATVITFVFYLFQKFTLDDLMREFINGGNSLMNVVVLLSVVWALSLVTNKLGFAHFVTAHLNWIPTSIIPPVLFVVGAVISYFIGSSWGTWGILMPLGIAIAHSSGASLPVVIGAVFASGAFGTFSSPLSDDTNTMAGVLDLEAVSYARFKLKSGLIAAGVATVGYLIVSLFL</sequence>
<evidence type="ECO:0000256" key="4">
    <source>
        <dbReference type="ARBA" id="ARBA00022989"/>
    </source>
</evidence>
<feature type="transmembrane region" description="Helical" evidence="6">
    <location>
        <begin position="112"/>
        <end position="133"/>
    </location>
</feature>
<evidence type="ECO:0000256" key="1">
    <source>
        <dbReference type="ARBA" id="ARBA00004651"/>
    </source>
</evidence>
<dbReference type="Pfam" id="PF03553">
    <property type="entry name" value="Na_H_antiporter"/>
    <property type="match status" value="1"/>
</dbReference>
<evidence type="ECO:0000259" key="7">
    <source>
        <dbReference type="Pfam" id="PF03553"/>
    </source>
</evidence>
<evidence type="ECO:0000256" key="3">
    <source>
        <dbReference type="ARBA" id="ARBA00022692"/>
    </source>
</evidence>
<keyword evidence="4 6" id="KW-1133">Transmembrane helix</keyword>
<keyword evidence="5 6" id="KW-0472">Membrane</keyword>
<evidence type="ECO:0000256" key="2">
    <source>
        <dbReference type="ARBA" id="ARBA00022475"/>
    </source>
</evidence>
<feature type="transmembrane region" description="Helical" evidence="6">
    <location>
        <begin position="36"/>
        <end position="63"/>
    </location>
</feature>
<proteinExistence type="predicted"/>
<evidence type="ECO:0000313" key="8">
    <source>
        <dbReference type="EMBL" id="MFC4619617.1"/>
    </source>
</evidence>
<comment type="subcellular location">
    <subcellularLocation>
        <location evidence="1">Cell membrane</location>
        <topology evidence="1">Multi-pass membrane protein</topology>
    </subcellularLocation>
</comment>
<keyword evidence="3 6" id="KW-0812">Transmembrane</keyword>
<feature type="transmembrane region" description="Helical" evidence="6">
    <location>
        <begin position="462"/>
        <end position="479"/>
    </location>
</feature>
<evidence type="ECO:0000256" key="5">
    <source>
        <dbReference type="ARBA" id="ARBA00023136"/>
    </source>
</evidence>
<feature type="transmembrane region" description="Helical" evidence="6">
    <location>
        <begin position="371"/>
        <end position="392"/>
    </location>
</feature>
<feature type="transmembrane region" description="Helical" evidence="6">
    <location>
        <begin position="331"/>
        <end position="351"/>
    </location>
</feature>
<keyword evidence="2" id="KW-1003">Cell membrane</keyword>
<feature type="transmembrane region" description="Helical" evidence="6">
    <location>
        <begin position="261"/>
        <end position="280"/>
    </location>
</feature>
<protein>
    <submittedName>
        <fullName evidence="8">Na+/H+ antiporter NhaC family protein</fullName>
    </submittedName>
</protein>
<organism evidence="8 9">
    <name type="scientific">Camelliibacillus cellulosilyticus</name>
    <dbReference type="NCBI Taxonomy" id="2174486"/>
    <lineage>
        <taxon>Bacteria</taxon>
        <taxon>Bacillati</taxon>
        <taxon>Bacillota</taxon>
        <taxon>Bacilli</taxon>
        <taxon>Bacillales</taxon>
        <taxon>Sporolactobacillaceae</taxon>
        <taxon>Camelliibacillus</taxon>
    </lineage>
</organism>
<reference evidence="9" key="1">
    <citation type="journal article" date="2019" name="Int. J. Syst. Evol. Microbiol.">
        <title>The Global Catalogue of Microorganisms (GCM) 10K type strain sequencing project: providing services to taxonomists for standard genome sequencing and annotation.</title>
        <authorList>
            <consortium name="The Broad Institute Genomics Platform"/>
            <consortium name="The Broad Institute Genome Sequencing Center for Infectious Disease"/>
            <person name="Wu L."/>
            <person name="Ma J."/>
        </authorList>
    </citation>
    <scope>NUCLEOTIDE SEQUENCE [LARGE SCALE GENOMIC DNA]</scope>
    <source>
        <strain evidence="9">CGMCC 1.16306</strain>
    </source>
</reference>
<feature type="transmembrane region" description="Helical" evidence="6">
    <location>
        <begin position="404"/>
        <end position="429"/>
    </location>
</feature>
<gene>
    <name evidence="8" type="ORF">ACFO4N_12920</name>
</gene>
<evidence type="ECO:0000313" key="9">
    <source>
        <dbReference type="Proteomes" id="UP001596022"/>
    </source>
</evidence>
<dbReference type="PANTHER" id="PTHR43478:SF1">
    <property type="entry name" value="NA+_H+ ANTIPORTER NHAC-LIKE C-TERMINAL DOMAIN-CONTAINING PROTEIN"/>
    <property type="match status" value="1"/>
</dbReference>
<feature type="transmembrane region" description="Helical" evidence="6">
    <location>
        <begin position="300"/>
        <end position="319"/>
    </location>
</feature>
<dbReference type="EMBL" id="JBHSFW010000010">
    <property type="protein sequence ID" value="MFC4619617.1"/>
    <property type="molecule type" value="Genomic_DNA"/>
</dbReference>
<feature type="domain" description="Na+/H+ antiporter NhaC-like C-terminal" evidence="7">
    <location>
        <begin position="173"/>
        <end position="476"/>
    </location>
</feature>
<evidence type="ECO:0000256" key="6">
    <source>
        <dbReference type="SAM" id="Phobius"/>
    </source>
</evidence>
<feature type="transmembrane region" description="Helical" evidence="6">
    <location>
        <begin position="12"/>
        <end position="30"/>
    </location>
</feature>
<dbReference type="PANTHER" id="PTHR43478">
    <property type="entry name" value="NA+/H+ ANTIPORTER-RELATED"/>
    <property type="match status" value="1"/>
</dbReference>
<feature type="transmembrane region" description="Helical" evidence="6">
    <location>
        <begin position="75"/>
        <end position="92"/>
    </location>
</feature>
<comment type="caution">
    <text evidence="8">The sequence shown here is derived from an EMBL/GenBank/DDBJ whole genome shotgun (WGS) entry which is preliminary data.</text>
</comment>